<sequence>MGYLDVVVPPDIIDEESSGDVMVPEGGSVTLVCKARGYPTPDITWKREDRSEIVFRESSGKIQKGKIYYYLDLCVCVCVGL</sequence>
<evidence type="ECO:0000259" key="4">
    <source>
        <dbReference type="PROSITE" id="PS50835"/>
    </source>
</evidence>
<dbReference type="GO" id="GO:0043005">
    <property type="term" value="C:neuron projection"/>
    <property type="evidence" value="ECO:0007669"/>
    <property type="project" value="TreeGrafter"/>
</dbReference>
<dbReference type="Gene3D" id="2.60.40.10">
    <property type="entry name" value="Immunoglobulins"/>
    <property type="match status" value="1"/>
</dbReference>
<dbReference type="Proteomes" id="UP001461498">
    <property type="component" value="Unassembled WGS sequence"/>
</dbReference>
<keyword evidence="1" id="KW-0677">Repeat</keyword>
<evidence type="ECO:0000313" key="5">
    <source>
        <dbReference type="EMBL" id="KAK9509981.1"/>
    </source>
</evidence>
<evidence type="ECO:0000256" key="1">
    <source>
        <dbReference type="ARBA" id="ARBA00022737"/>
    </source>
</evidence>
<feature type="domain" description="Ig-like" evidence="4">
    <location>
        <begin position="10"/>
        <end position="52"/>
    </location>
</feature>
<proteinExistence type="predicted"/>
<evidence type="ECO:0000256" key="3">
    <source>
        <dbReference type="ARBA" id="ARBA00023319"/>
    </source>
</evidence>
<accession>A0AAW1DGZ3</accession>
<dbReference type="Pfam" id="PF13927">
    <property type="entry name" value="Ig_3"/>
    <property type="match status" value="1"/>
</dbReference>
<dbReference type="PROSITE" id="PS50835">
    <property type="entry name" value="IG_LIKE"/>
    <property type="match status" value="1"/>
</dbReference>
<keyword evidence="6" id="KW-1185">Reference proteome</keyword>
<gene>
    <name evidence="5" type="ORF">O3M35_004860</name>
</gene>
<reference evidence="5 6" key="1">
    <citation type="submission" date="2022-12" db="EMBL/GenBank/DDBJ databases">
        <title>Chromosome-level genome assembly of true bugs.</title>
        <authorList>
            <person name="Ma L."/>
            <person name="Li H."/>
        </authorList>
    </citation>
    <scope>NUCLEOTIDE SEQUENCE [LARGE SCALE GENOMIC DNA]</scope>
    <source>
        <strain evidence="5">Lab_2022b</strain>
    </source>
</reference>
<dbReference type="AlphaFoldDB" id="A0AAW1DGZ3"/>
<dbReference type="InterPro" id="IPR051170">
    <property type="entry name" value="Neural/epithelial_adhesion"/>
</dbReference>
<protein>
    <recommendedName>
        <fullName evidence="4">Ig-like domain-containing protein</fullName>
    </recommendedName>
</protein>
<evidence type="ECO:0000256" key="2">
    <source>
        <dbReference type="ARBA" id="ARBA00023157"/>
    </source>
</evidence>
<dbReference type="InterPro" id="IPR007110">
    <property type="entry name" value="Ig-like_dom"/>
</dbReference>
<dbReference type="PANTHER" id="PTHR12231">
    <property type="entry name" value="CTX-RELATED TYPE I TRANSMEMBRANE PROTEIN"/>
    <property type="match status" value="1"/>
</dbReference>
<dbReference type="SUPFAM" id="SSF48726">
    <property type="entry name" value="Immunoglobulin"/>
    <property type="match status" value="1"/>
</dbReference>
<dbReference type="PANTHER" id="PTHR12231:SF253">
    <property type="entry name" value="DPR-INTERACTING PROTEIN ETA, ISOFORM B-RELATED"/>
    <property type="match status" value="1"/>
</dbReference>
<keyword evidence="2" id="KW-1015">Disulfide bond</keyword>
<comment type="caution">
    <text evidence="5">The sequence shown here is derived from an EMBL/GenBank/DDBJ whole genome shotgun (WGS) entry which is preliminary data.</text>
</comment>
<organism evidence="5 6">
    <name type="scientific">Rhynocoris fuscipes</name>
    <dbReference type="NCBI Taxonomy" id="488301"/>
    <lineage>
        <taxon>Eukaryota</taxon>
        <taxon>Metazoa</taxon>
        <taxon>Ecdysozoa</taxon>
        <taxon>Arthropoda</taxon>
        <taxon>Hexapoda</taxon>
        <taxon>Insecta</taxon>
        <taxon>Pterygota</taxon>
        <taxon>Neoptera</taxon>
        <taxon>Paraneoptera</taxon>
        <taxon>Hemiptera</taxon>
        <taxon>Heteroptera</taxon>
        <taxon>Panheteroptera</taxon>
        <taxon>Cimicomorpha</taxon>
        <taxon>Reduviidae</taxon>
        <taxon>Harpactorinae</taxon>
        <taxon>Harpactorini</taxon>
        <taxon>Rhynocoris</taxon>
    </lineage>
</organism>
<name>A0AAW1DGZ3_9HEMI</name>
<keyword evidence="3" id="KW-0393">Immunoglobulin domain</keyword>
<evidence type="ECO:0000313" key="6">
    <source>
        <dbReference type="Proteomes" id="UP001461498"/>
    </source>
</evidence>
<dbReference type="InterPro" id="IPR036179">
    <property type="entry name" value="Ig-like_dom_sf"/>
</dbReference>
<dbReference type="InterPro" id="IPR013783">
    <property type="entry name" value="Ig-like_fold"/>
</dbReference>
<dbReference type="EMBL" id="JAPXFL010000002">
    <property type="protein sequence ID" value="KAK9509981.1"/>
    <property type="molecule type" value="Genomic_DNA"/>
</dbReference>